<evidence type="ECO:0000256" key="8">
    <source>
        <dbReference type="HAMAP-Rule" id="MF_00197"/>
    </source>
</evidence>
<dbReference type="NCBIfam" id="TIGR00652">
    <property type="entry name" value="DapF"/>
    <property type="match status" value="1"/>
</dbReference>
<keyword evidence="5 8" id="KW-0457">Lysine biosynthesis</keyword>
<dbReference type="AlphaFoldDB" id="A0A285CUV6"/>
<feature type="binding site" evidence="8">
    <location>
        <begin position="225"/>
        <end position="226"/>
    </location>
    <ligand>
        <name>substrate</name>
    </ligand>
</feature>
<comment type="subunit">
    <text evidence="8">Homodimer.</text>
</comment>
<feature type="binding site" evidence="8">
    <location>
        <position position="196"/>
    </location>
    <ligand>
        <name>substrate</name>
    </ligand>
</feature>
<evidence type="ECO:0000256" key="7">
    <source>
        <dbReference type="ARBA" id="ARBA00051712"/>
    </source>
</evidence>
<evidence type="ECO:0000313" key="11">
    <source>
        <dbReference type="Proteomes" id="UP000219546"/>
    </source>
</evidence>
<evidence type="ECO:0000256" key="2">
    <source>
        <dbReference type="ARBA" id="ARBA00010219"/>
    </source>
</evidence>
<feature type="active site" description="Proton donor" evidence="8">
    <location>
        <position position="86"/>
    </location>
</feature>
<feature type="site" description="Could be important to modulate the pK values of the two catalytic cysteine residues" evidence="8">
    <location>
        <position position="214"/>
    </location>
</feature>
<comment type="subcellular location">
    <subcellularLocation>
        <location evidence="8">Cytoplasm</location>
    </subcellularLocation>
</comment>
<evidence type="ECO:0000256" key="1">
    <source>
        <dbReference type="ARBA" id="ARBA00005196"/>
    </source>
</evidence>
<keyword evidence="11" id="KW-1185">Reference proteome</keyword>
<feature type="binding site" evidence="8">
    <location>
        <begin position="87"/>
        <end position="88"/>
    </location>
    <ligand>
        <name>substrate</name>
    </ligand>
</feature>
<dbReference type="EC" id="5.1.1.7" evidence="3 8"/>
<evidence type="ECO:0000256" key="5">
    <source>
        <dbReference type="ARBA" id="ARBA00023154"/>
    </source>
</evidence>
<dbReference type="Gene3D" id="3.10.310.10">
    <property type="entry name" value="Diaminopimelate Epimerase, Chain A, domain 1"/>
    <property type="match status" value="2"/>
</dbReference>
<feature type="site" description="Could be important to modulate the pK values of the two catalytic cysteine residues" evidence="8">
    <location>
        <position position="161"/>
    </location>
</feature>
<dbReference type="Pfam" id="PF01678">
    <property type="entry name" value="DAP_epimerase"/>
    <property type="match status" value="2"/>
</dbReference>
<proteinExistence type="inferred from homology"/>
<comment type="catalytic activity">
    <reaction evidence="7 8">
        <text>(2S,6S)-2,6-diaminopimelate = meso-2,6-diaminopimelate</text>
        <dbReference type="Rhea" id="RHEA:15393"/>
        <dbReference type="ChEBI" id="CHEBI:57609"/>
        <dbReference type="ChEBI" id="CHEBI:57791"/>
        <dbReference type="EC" id="5.1.1.7"/>
    </reaction>
</comment>
<feature type="binding site" evidence="8">
    <location>
        <position position="24"/>
    </location>
    <ligand>
        <name>substrate</name>
    </ligand>
</feature>
<protein>
    <recommendedName>
        <fullName evidence="3 8">Diaminopimelate epimerase</fullName>
        <shortName evidence="8">DAP epimerase</shortName>
        <ecNumber evidence="3 8">5.1.1.7</ecNumber>
    </recommendedName>
    <alternativeName>
        <fullName evidence="8">PLP-independent amino acid racemase</fullName>
    </alternativeName>
</protein>
<organism evidence="10 11">
    <name type="scientific">Bacillus oleivorans</name>
    <dbReference type="NCBI Taxonomy" id="1448271"/>
    <lineage>
        <taxon>Bacteria</taxon>
        <taxon>Bacillati</taxon>
        <taxon>Bacillota</taxon>
        <taxon>Bacilli</taxon>
        <taxon>Bacillales</taxon>
        <taxon>Bacillaceae</taxon>
        <taxon>Bacillus</taxon>
    </lineage>
</organism>
<reference evidence="10 11" key="1">
    <citation type="submission" date="2017-08" db="EMBL/GenBank/DDBJ databases">
        <authorList>
            <person name="de Groot N.N."/>
        </authorList>
    </citation>
    <scope>NUCLEOTIDE SEQUENCE [LARGE SCALE GENOMIC DNA]</scope>
    <source>
        <strain evidence="10 11">JC228</strain>
    </source>
</reference>
<comment type="function">
    <text evidence="8">Catalyzes the stereoinversion of LL-2,6-diaminopimelate (L,L-DAP) to meso-diaminopimelate (meso-DAP), a precursor of L-lysine and an essential component of the bacterial peptidoglycan.</text>
</comment>
<dbReference type="GO" id="GO:0009089">
    <property type="term" value="P:lysine biosynthetic process via diaminopimelate"/>
    <property type="evidence" value="ECO:0007669"/>
    <property type="project" value="UniProtKB-UniRule"/>
</dbReference>
<dbReference type="SUPFAM" id="SSF54506">
    <property type="entry name" value="Diaminopimelate epimerase-like"/>
    <property type="match status" value="2"/>
</dbReference>
<evidence type="ECO:0000313" key="10">
    <source>
        <dbReference type="EMBL" id="SNX70828.1"/>
    </source>
</evidence>
<feature type="active site" evidence="9">
    <location>
        <position position="86"/>
    </location>
</feature>
<dbReference type="UniPathway" id="UPA00034">
    <property type="reaction ID" value="UER00025"/>
</dbReference>
<dbReference type="PROSITE" id="PS01326">
    <property type="entry name" value="DAP_EPIMERASE"/>
    <property type="match status" value="1"/>
</dbReference>
<keyword evidence="8" id="KW-0963">Cytoplasm</keyword>
<dbReference type="PANTHER" id="PTHR31689:SF0">
    <property type="entry name" value="DIAMINOPIMELATE EPIMERASE"/>
    <property type="match status" value="1"/>
</dbReference>
<dbReference type="GO" id="GO:0005829">
    <property type="term" value="C:cytosol"/>
    <property type="evidence" value="ECO:0007669"/>
    <property type="project" value="TreeGrafter"/>
</dbReference>
<accession>A0A285CUV6</accession>
<sequence length="289" mass="32341">MGAFQLGGLDEMRIPFTKMNGCGNDFILVDNREGIMDAVELPVFVKNICRRKLSLGADGVILLEPSAYADFRMRYFNADGSEGEMCGNGARCAVRFAHLLGIGHTHKSFETADGLYEAEISESQVRMKFPDIGLSKIKLNKQMVLDQQEVFYHFGWVGVPHTVILLDHVREVESARIHRWGQSIRWNLNLFPQGTNVNFVQVLASDSLILRTYERGVEEETMACGTGAVTSAIICGLLQKVTSPVRVQTNGGTLKIEYRLAENLIQDIFLEGPTSWIADGYIESEAWRF</sequence>
<feature type="binding site" evidence="8">
    <location>
        <begin position="214"/>
        <end position="215"/>
    </location>
    <ligand>
        <name>substrate</name>
    </ligand>
</feature>
<dbReference type="Proteomes" id="UP000219546">
    <property type="component" value="Unassembled WGS sequence"/>
</dbReference>
<evidence type="ECO:0000256" key="9">
    <source>
        <dbReference type="PROSITE-ProRule" id="PRU10125"/>
    </source>
</evidence>
<dbReference type="EMBL" id="OAOP01000004">
    <property type="protein sequence ID" value="SNX70828.1"/>
    <property type="molecule type" value="Genomic_DNA"/>
</dbReference>
<feature type="active site" description="Proton acceptor" evidence="8">
    <location>
        <position position="224"/>
    </location>
</feature>
<dbReference type="InterPro" id="IPR018510">
    <property type="entry name" value="DAP_epimerase_AS"/>
</dbReference>
<keyword evidence="6 8" id="KW-0413">Isomerase</keyword>
<comment type="similarity">
    <text evidence="2 8">Belongs to the diaminopimelate epimerase family.</text>
</comment>
<comment type="caution">
    <text evidence="8">Lacks conserved residue(s) required for the propagation of feature annotation.</text>
</comment>
<evidence type="ECO:0000256" key="3">
    <source>
        <dbReference type="ARBA" id="ARBA00013080"/>
    </source>
</evidence>
<dbReference type="InterPro" id="IPR001653">
    <property type="entry name" value="DAP_epimerase_DapF"/>
</dbReference>
<comment type="pathway">
    <text evidence="1 8">Amino-acid biosynthesis; L-lysine biosynthesis via DAP pathway; DL-2,6-diaminopimelate from LL-2,6-diaminopimelate: step 1/1.</text>
</comment>
<dbReference type="HAMAP" id="MF_00197">
    <property type="entry name" value="DAP_epimerase"/>
    <property type="match status" value="1"/>
</dbReference>
<dbReference type="GO" id="GO:0008837">
    <property type="term" value="F:diaminopimelate epimerase activity"/>
    <property type="evidence" value="ECO:0007669"/>
    <property type="project" value="UniProtKB-UniRule"/>
</dbReference>
<gene>
    <name evidence="8" type="primary">dapF</name>
    <name evidence="10" type="ORF">SAMN05877753_104385</name>
</gene>
<feature type="binding site" evidence="8">
    <location>
        <position position="77"/>
    </location>
    <ligand>
        <name>substrate</name>
    </ligand>
</feature>
<evidence type="ECO:0000256" key="4">
    <source>
        <dbReference type="ARBA" id="ARBA00022605"/>
    </source>
</evidence>
<keyword evidence="4 8" id="KW-0028">Amino-acid biosynthesis</keyword>
<dbReference type="PANTHER" id="PTHR31689">
    <property type="entry name" value="DIAMINOPIMELATE EPIMERASE, CHLOROPLASTIC"/>
    <property type="match status" value="1"/>
</dbReference>
<evidence type="ECO:0000256" key="6">
    <source>
        <dbReference type="ARBA" id="ARBA00023235"/>
    </source>
</evidence>
<name>A0A285CUV6_9BACI</name>